<dbReference type="GO" id="GO:0003700">
    <property type="term" value="F:DNA-binding transcription factor activity"/>
    <property type="evidence" value="ECO:0007669"/>
    <property type="project" value="TreeGrafter"/>
</dbReference>
<dbReference type="GO" id="GO:0005829">
    <property type="term" value="C:cytosol"/>
    <property type="evidence" value="ECO:0007669"/>
    <property type="project" value="TreeGrafter"/>
</dbReference>
<dbReference type="Gene3D" id="1.10.10.10">
    <property type="entry name" value="Winged helix-like DNA-binding domain superfamily/Winged helix DNA-binding domain"/>
    <property type="match status" value="1"/>
</dbReference>
<dbReference type="InterPro" id="IPR018490">
    <property type="entry name" value="cNMP-bd_dom_sf"/>
</dbReference>
<dbReference type="Proteomes" id="UP000705508">
    <property type="component" value="Unassembled WGS sequence"/>
</dbReference>
<dbReference type="Gene3D" id="2.60.120.10">
    <property type="entry name" value="Jelly Rolls"/>
    <property type="match status" value="1"/>
</dbReference>
<gene>
    <name evidence="6" type="ORF">H6A20_05845</name>
</gene>
<dbReference type="InterPro" id="IPR050397">
    <property type="entry name" value="Env_Response_Regulators"/>
</dbReference>
<name>A0A938XAE4_9CLOT</name>
<dbReference type="PROSITE" id="PS50042">
    <property type="entry name" value="CNMP_BINDING_3"/>
    <property type="match status" value="1"/>
</dbReference>
<dbReference type="InterPro" id="IPR000595">
    <property type="entry name" value="cNMP-bd_dom"/>
</dbReference>
<dbReference type="PROSITE" id="PS51063">
    <property type="entry name" value="HTH_CRP_2"/>
    <property type="match status" value="1"/>
</dbReference>
<dbReference type="GO" id="GO:0003677">
    <property type="term" value="F:DNA binding"/>
    <property type="evidence" value="ECO:0007669"/>
    <property type="project" value="UniProtKB-KW"/>
</dbReference>
<dbReference type="InterPro" id="IPR036390">
    <property type="entry name" value="WH_DNA-bd_sf"/>
</dbReference>
<dbReference type="CDD" id="cd00092">
    <property type="entry name" value="HTH_CRP"/>
    <property type="match status" value="1"/>
</dbReference>
<feature type="domain" description="Cyclic nucleotide-binding" evidence="4">
    <location>
        <begin position="16"/>
        <end position="82"/>
    </location>
</feature>
<dbReference type="PANTHER" id="PTHR24567">
    <property type="entry name" value="CRP FAMILY TRANSCRIPTIONAL REGULATORY PROTEIN"/>
    <property type="match status" value="1"/>
</dbReference>
<dbReference type="Pfam" id="PF00027">
    <property type="entry name" value="cNMP_binding"/>
    <property type="match status" value="1"/>
</dbReference>
<reference evidence="6" key="1">
    <citation type="submission" date="2020-08" db="EMBL/GenBank/DDBJ databases">
        <authorList>
            <person name="Cejkova D."/>
            <person name="Kubasova T."/>
            <person name="Jahodarova E."/>
            <person name="Rychlik I."/>
        </authorList>
    </citation>
    <scope>NUCLEOTIDE SEQUENCE</scope>
    <source>
        <strain evidence="6">An582</strain>
    </source>
</reference>
<reference evidence="6" key="2">
    <citation type="journal article" date="2021" name="Sci. Rep.">
        <title>The distribution of antibiotic resistance genes in chicken gut microbiota commensals.</title>
        <authorList>
            <person name="Juricova H."/>
            <person name="Matiasovicova J."/>
            <person name="Kubasova T."/>
            <person name="Cejkova D."/>
            <person name="Rychlik I."/>
        </authorList>
    </citation>
    <scope>NUCLEOTIDE SEQUENCE</scope>
    <source>
        <strain evidence="6">An582</strain>
    </source>
</reference>
<dbReference type="EMBL" id="JACJKS010000006">
    <property type="protein sequence ID" value="MBM6948179.1"/>
    <property type="molecule type" value="Genomic_DNA"/>
</dbReference>
<dbReference type="InterPro" id="IPR036388">
    <property type="entry name" value="WH-like_DNA-bd_sf"/>
</dbReference>
<evidence type="ECO:0000313" key="7">
    <source>
        <dbReference type="Proteomes" id="UP000705508"/>
    </source>
</evidence>
<evidence type="ECO:0000256" key="2">
    <source>
        <dbReference type="ARBA" id="ARBA00023125"/>
    </source>
</evidence>
<evidence type="ECO:0000259" key="4">
    <source>
        <dbReference type="PROSITE" id="PS50042"/>
    </source>
</evidence>
<dbReference type="PRINTS" id="PR00034">
    <property type="entry name" value="HTHCRP"/>
</dbReference>
<dbReference type="InterPro" id="IPR012318">
    <property type="entry name" value="HTH_CRP"/>
</dbReference>
<evidence type="ECO:0000256" key="1">
    <source>
        <dbReference type="ARBA" id="ARBA00023015"/>
    </source>
</evidence>
<dbReference type="InterPro" id="IPR014710">
    <property type="entry name" value="RmlC-like_jellyroll"/>
</dbReference>
<dbReference type="SUPFAM" id="SSF46785">
    <property type="entry name" value="Winged helix' DNA-binding domain"/>
    <property type="match status" value="1"/>
</dbReference>
<organism evidence="6 7">
    <name type="scientific">Mordavella massiliensis</name>
    <dbReference type="NCBI Taxonomy" id="1871024"/>
    <lineage>
        <taxon>Bacteria</taxon>
        <taxon>Bacillati</taxon>
        <taxon>Bacillota</taxon>
        <taxon>Clostridia</taxon>
        <taxon>Eubacteriales</taxon>
        <taxon>Clostridiaceae</taxon>
        <taxon>Mordavella</taxon>
    </lineage>
</organism>
<dbReference type="AlphaFoldDB" id="A0A938XAE4"/>
<dbReference type="Pfam" id="PF13545">
    <property type="entry name" value="HTH_Crp_2"/>
    <property type="match status" value="1"/>
</dbReference>
<dbReference type="PANTHER" id="PTHR24567:SF26">
    <property type="entry name" value="REGULATORY PROTEIN YEIL"/>
    <property type="match status" value="1"/>
</dbReference>
<dbReference type="RefSeq" id="WP_204906205.1">
    <property type="nucleotide sequence ID" value="NZ_JACJKS010000006.1"/>
</dbReference>
<dbReference type="SUPFAM" id="SSF51206">
    <property type="entry name" value="cAMP-binding domain-like"/>
    <property type="match status" value="1"/>
</dbReference>
<comment type="caution">
    <text evidence="6">The sequence shown here is derived from an EMBL/GenBank/DDBJ whole genome shotgun (WGS) entry which is preliminary data.</text>
</comment>
<dbReference type="SMART" id="SM00419">
    <property type="entry name" value="HTH_CRP"/>
    <property type="match status" value="1"/>
</dbReference>
<keyword evidence="2" id="KW-0238">DNA-binding</keyword>
<accession>A0A938XAE4</accession>
<evidence type="ECO:0000256" key="3">
    <source>
        <dbReference type="ARBA" id="ARBA00023163"/>
    </source>
</evidence>
<protein>
    <submittedName>
        <fullName evidence="6">Crp/Fnr family transcriptional regulator</fullName>
    </submittedName>
</protein>
<keyword evidence="1" id="KW-0805">Transcription regulation</keyword>
<proteinExistence type="predicted"/>
<feature type="domain" description="HTH crp-type" evidence="5">
    <location>
        <begin position="152"/>
        <end position="218"/>
    </location>
</feature>
<evidence type="ECO:0000313" key="6">
    <source>
        <dbReference type="EMBL" id="MBM6948179.1"/>
    </source>
</evidence>
<sequence>MLNETERAFLVTSLPFFQKLSPSEKKVLLQHAGSTAYRKGESIHSADYKCLGLLLVKSGSLRVYMMSEDGREITLYRIYPGELCILSASCVLSAITFDVYIDAVDDCELIQISSSAISLLMHDNIYVEAFANKAAAERFSDVMWAMQQILFMSFDRRLAIFLLDESASLGTDELKLTHEQIARLMGSAREVVTRMLKYFSQEGYVELSRGAVRLTDKAALRRLASQA</sequence>
<keyword evidence="3" id="KW-0804">Transcription</keyword>
<dbReference type="CDD" id="cd00038">
    <property type="entry name" value="CAP_ED"/>
    <property type="match status" value="1"/>
</dbReference>
<evidence type="ECO:0000259" key="5">
    <source>
        <dbReference type="PROSITE" id="PS51063"/>
    </source>
</evidence>